<evidence type="ECO:0000256" key="1">
    <source>
        <dbReference type="ARBA" id="ARBA00006754"/>
    </source>
</evidence>
<evidence type="ECO:0000259" key="4">
    <source>
        <dbReference type="Pfam" id="PF17853"/>
    </source>
</evidence>
<feature type="domain" description="RsbT co-antagonist protein RsbRD N-terminal" evidence="3">
    <location>
        <begin position="14"/>
        <end position="134"/>
    </location>
</feature>
<accession>A0ABW1D5Q1</accession>
<gene>
    <name evidence="5" type="ORF">ACFPZ3_53100</name>
</gene>
<evidence type="ECO:0000313" key="6">
    <source>
        <dbReference type="Proteomes" id="UP001596058"/>
    </source>
</evidence>
<evidence type="ECO:0000259" key="3">
    <source>
        <dbReference type="Pfam" id="PF14361"/>
    </source>
</evidence>
<dbReference type="InterPro" id="IPR051448">
    <property type="entry name" value="CdaR-like_regulators"/>
</dbReference>
<protein>
    <submittedName>
        <fullName evidence="5">PucR family transcriptional regulator</fullName>
    </submittedName>
</protein>
<dbReference type="Pfam" id="PF17853">
    <property type="entry name" value="GGDEF_2"/>
    <property type="match status" value="1"/>
</dbReference>
<feature type="domain" description="PucR C-terminal helix-turn-helix" evidence="2">
    <location>
        <begin position="318"/>
        <end position="373"/>
    </location>
</feature>
<dbReference type="Proteomes" id="UP001596058">
    <property type="component" value="Unassembled WGS sequence"/>
</dbReference>
<reference evidence="6" key="1">
    <citation type="journal article" date="2019" name="Int. J. Syst. Evol. Microbiol.">
        <title>The Global Catalogue of Microorganisms (GCM) 10K type strain sequencing project: providing services to taxonomists for standard genome sequencing and annotation.</title>
        <authorList>
            <consortium name="The Broad Institute Genomics Platform"/>
            <consortium name="The Broad Institute Genome Sequencing Center for Infectious Disease"/>
            <person name="Wu L."/>
            <person name="Ma J."/>
        </authorList>
    </citation>
    <scope>NUCLEOTIDE SEQUENCE [LARGE SCALE GENOMIC DNA]</scope>
    <source>
        <strain evidence="6">CCUG 53903</strain>
    </source>
</reference>
<name>A0ABW1D5Q1_9ACTN</name>
<dbReference type="InterPro" id="IPR025751">
    <property type="entry name" value="RsbRD_N_dom"/>
</dbReference>
<dbReference type="PANTHER" id="PTHR33744">
    <property type="entry name" value="CARBOHYDRATE DIACID REGULATOR"/>
    <property type="match status" value="1"/>
</dbReference>
<proteinExistence type="inferred from homology"/>
<comment type="similarity">
    <text evidence="1">Belongs to the CdaR family.</text>
</comment>
<dbReference type="Pfam" id="PF13556">
    <property type="entry name" value="HTH_30"/>
    <property type="match status" value="1"/>
</dbReference>
<dbReference type="RefSeq" id="WP_379522085.1">
    <property type="nucleotide sequence ID" value="NZ_JBHSPA010000084.1"/>
</dbReference>
<organism evidence="5 6">
    <name type="scientific">Nonomuraea insulae</name>
    <dbReference type="NCBI Taxonomy" id="1616787"/>
    <lineage>
        <taxon>Bacteria</taxon>
        <taxon>Bacillati</taxon>
        <taxon>Actinomycetota</taxon>
        <taxon>Actinomycetes</taxon>
        <taxon>Streptosporangiales</taxon>
        <taxon>Streptosporangiaceae</taxon>
        <taxon>Nonomuraea</taxon>
    </lineage>
</organism>
<evidence type="ECO:0000259" key="2">
    <source>
        <dbReference type="Pfam" id="PF13556"/>
    </source>
</evidence>
<comment type="caution">
    <text evidence="5">The sequence shown here is derived from an EMBL/GenBank/DDBJ whole genome shotgun (WGS) entry which is preliminary data.</text>
</comment>
<dbReference type="InterPro" id="IPR025736">
    <property type="entry name" value="PucR_C-HTH_dom"/>
</dbReference>
<feature type="domain" description="CdaR GGDEF-like" evidence="4">
    <location>
        <begin position="161"/>
        <end position="273"/>
    </location>
</feature>
<dbReference type="PANTHER" id="PTHR33744:SF7">
    <property type="entry name" value="PUCR FAMILY TRANSCRIPTIONAL REGULATOR"/>
    <property type="match status" value="1"/>
</dbReference>
<evidence type="ECO:0000313" key="5">
    <source>
        <dbReference type="EMBL" id="MFC5832649.1"/>
    </source>
</evidence>
<sequence length="388" mass="41771">MGDLLRTLGRRVEANAERAVEACVREIPDYQAIAPVAWDSMVDVAVVSRNRMIELVDADLPLQERDLAFAESAGEQRGAQGVSPAGQRGALALHSALVLRDISEAAGPGDLDDTMHALDWLVRHGGAARAAYTRGYFRGQVCFLPVEARVQHLVAMLLCDDPAAAELAKSLGMPVSERYIVTVIRVAEPRGCRQEVAVVMVEEHRVPLGWCEPGEFVALVPYRGGDPAAEGRVLAIGRDVAAAVGRPCSVGTAVGRLHALAVAVALARKVARVAPIERVPRRPYGMGDVFAELAAVQTPEVDGWLREVAQRLAGGPDLVITLDAYYRSDMNRTLASTSLHIHPRTLDYRLRRVRDLVGIEPGSTRGVRVLSTAVTRALAGAWEDPGTP</sequence>
<dbReference type="Pfam" id="PF14361">
    <property type="entry name" value="RsbRD_N"/>
    <property type="match status" value="1"/>
</dbReference>
<dbReference type="Gene3D" id="1.10.10.2840">
    <property type="entry name" value="PucR C-terminal helix-turn-helix domain"/>
    <property type="match status" value="1"/>
</dbReference>
<keyword evidence="6" id="KW-1185">Reference proteome</keyword>
<dbReference type="EMBL" id="JBHSPA010000084">
    <property type="protein sequence ID" value="MFC5832649.1"/>
    <property type="molecule type" value="Genomic_DNA"/>
</dbReference>
<dbReference type="InterPro" id="IPR042070">
    <property type="entry name" value="PucR_C-HTH_sf"/>
</dbReference>
<dbReference type="InterPro" id="IPR041522">
    <property type="entry name" value="CdaR_GGDEF"/>
</dbReference>